<dbReference type="PROSITE" id="PS51475">
    <property type="entry name" value="PROTEASOME_ALPHA_2"/>
    <property type="match status" value="1"/>
</dbReference>
<accession>A0A058Z423</accession>
<comment type="subunit">
    <text evidence="3">The 26S proteasome consists of a 20S proteasome core and two 19S regulatory subunits.</text>
</comment>
<dbReference type="InterPro" id="IPR000426">
    <property type="entry name" value="Proteasome_asu_N"/>
</dbReference>
<dbReference type="eggNOG" id="KOG0181">
    <property type="taxonomic scope" value="Eukaryota"/>
</dbReference>
<reference evidence="5" key="1">
    <citation type="submission" date="2013-04" db="EMBL/GenBank/DDBJ databases">
        <title>The Genome Sequence of Fonticula alba ATCC 38817.</title>
        <authorList>
            <consortium name="The Broad Institute Genomics Platform"/>
            <person name="Russ C."/>
            <person name="Cuomo C."/>
            <person name="Burger G."/>
            <person name="Gray M.W."/>
            <person name="Holland P.W.H."/>
            <person name="King N."/>
            <person name="Lang F.B.F."/>
            <person name="Roger A.J."/>
            <person name="Ruiz-Trillo I."/>
            <person name="Brown M."/>
            <person name="Walker B."/>
            <person name="Young S."/>
            <person name="Zeng Q."/>
            <person name="Gargeya S."/>
            <person name="Fitzgerald M."/>
            <person name="Haas B."/>
            <person name="Abouelleil A."/>
            <person name="Allen A.W."/>
            <person name="Alvarado L."/>
            <person name="Arachchi H.M."/>
            <person name="Berlin A.M."/>
            <person name="Chapman S.B."/>
            <person name="Gainer-Dewar J."/>
            <person name="Goldberg J."/>
            <person name="Griggs A."/>
            <person name="Gujja S."/>
            <person name="Hansen M."/>
            <person name="Howarth C."/>
            <person name="Imamovic A."/>
            <person name="Ireland A."/>
            <person name="Larimer J."/>
            <person name="McCowan C."/>
            <person name="Murphy C."/>
            <person name="Pearson M."/>
            <person name="Poon T.W."/>
            <person name="Priest M."/>
            <person name="Roberts A."/>
            <person name="Saif S."/>
            <person name="Shea T."/>
            <person name="Sisk P."/>
            <person name="Sykes S."/>
            <person name="Wortman J."/>
            <person name="Nusbaum C."/>
            <person name="Birren B."/>
        </authorList>
    </citation>
    <scope>NUCLEOTIDE SEQUENCE [LARGE SCALE GENOMIC DNA]</scope>
    <source>
        <strain evidence="5">ATCC 38817</strain>
    </source>
</reference>
<dbReference type="InterPro" id="IPR023332">
    <property type="entry name" value="Proteasome_alpha-type"/>
</dbReference>
<dbReference type="AlphaFoldDB" id="A0A058Z423"/>
<sequence>MADRYSFSLTTFSPSGKLVQIEYALNAVASGFTSIGIKASNGVVIATEKKLSSILISEDTVVKAVPICDTIGLVYSGMTPDAKVLIDRARKAAQSYRRVFNEEPPVLQLVRDIASVMQEYTQSGGVRPFGVSLLVAGHDHNGPALYQVDPSGSYFAWKAAAIGKNMLSGKTFLEKRYTENIDLTDAIYTAILALKEGFEGELTENNIEVAVVAPAPPEAASSAGGVVVTGGNPDDPLYQTRPIFRRLTPAEIKDYLVNI</sequence>
<dbReference type="SMART" id="SM00948">
    <property type="entry name" value="Proteasome_A_N"/>
    <property type="match status" value="1"/>
</dbReference>
<dbReference type="RefSeq" id="XP_009497110.1">
    <property type="nucleotide sequence ID" value="XM_009498835.1"/>
</dbReference>
<dbReference type="GO" id="GO:0019773">
    <property type="term" value="C:proteasome core complex, alpha-subunit complex"/>
    <property type="evidence" value="ECO:0007669"/>
    <property type="project" value="UniProtKB-UniRule"/>
</dbReference>
<comment type="subcellular location">
    <subcellularLocation>
        <location evidence="3">Cytoplasm</location>
    </subcellularLocation>
    <subcellularLocation>
        <location evidence="3">Nucleus</location>
    </subcellularLocation>
</comment>
<dbReference type="EMBL" id="KB932208">
    <property type="protein sequence ID" value="KCV68678.1"/>
    <property type="molecule type" value="Genomic_DNA"/>
</dbReference>
<dbReference type="CDD" id="cd03750">
    <property type="entry name" value="proteasome_alpha_type_2"/>
    <property type="match status" value="1"/>
</dbReference>
<keyword evidence="3" id="KW-0539">Nucleus</keyword>
<keyword evidence="1 2" id="KW-0647">Proteasome</keyword>
<dbReference type="Pfam" id="PF10584">
    <property type="entry name" value="Proteasome_A_N"/>
    <property type="match status" value="1"/>
</dbReference>
<dbReference type="PANTHER" id="PTHR11599">
    <property type="entry name" value="PROTEASOME SUBUNIT ALPHA/BETA"/>
    <property type="match status" value="1"/>
</dbReference>
<dbReference type="OMA" id="ATCIGKD"/>
<keyword evidence="3" id="KW-0963">Cytoplasm</keyword>
<dbReference type="OrthoDB" id="431557at2759"/>
<evidence type="ECO:0000313" key="5">
    <source>
        <dbReference type="EMBL" id="KCV68678.1"/>
    </source>
</evidence>
<dbReference type="GO" id="GO:0005737">
    <property type="term" value="C:cytoplasm"/>
    <property type="evidence" value="ECO:0007669"/>
    <property type="project" value="UniProtKB-SubCell"/>
</dbReference>
<dbReference type="SUPFAM" id="SSF56235">
    <property type="entry name" value="N-terminal nucleophile aminohydrolases (Ntn hydrolases)"/>
    <property type="match status" value="1"/>
</dbReference>
<dbReference type="Pfam" id="PF00227">
    <property type="entry name" value="Proteasome"/>
    <property type="match status" value="1"/>
</dbReference>
<proteinExistence type="inferred from homology"/>
<dbReference type="Proteomes" id="UP000030693">
    <property type="component" value="Unassembled WGS sequence"/>
</dbReference>
<evidence type="ECO:0000256" key="3">
    <source>
        <dbReference type="RuleBase" id="RU000551"/>
    </source>
</evidence>
<keyword evidence="6" id="KW-1185">Reference proteome</keyword>
<protein>
    <recommendedName>
        <fullName evidence="3">Proteasome subunit alpha type</fullName>
    </recommendedName>
</protein>
<evidence type="ECO:0000256" key="2">
    <source>
        <dbReference type="PROSITE-ProRule" id="PRU00808"/>
    </source>
</evidence>
<dbReference type="InterPro" id="IPR001353">
    <property type="entry name" value="Proteasome_sua/b"/>
</dbReference>
<gene>
    <name evidence="5" type="ORF">H696_04969</name>
</gene>
<dbReference type="NCBIfam" id="NF003075">
    <property type="entry name" value="PRK03996.1"/>
    <property type="match status" value="1"/>
</dbReference>
<dbReference type="GO" id="GO:0006511">
    <property type="term" value="P:ubiquitin-dependent protein catabolic process"/>
    <property type="evidence" value="ECO:0007669"/>
    <property type="project" value="InterPro"/>
</dbReference>
<evidence type="ECO:0000256" key="1">
    <source>
        <dbReference type="ARBA" id="ARBA00022942"/>
    </source>
</evidence>
<evidence type="ECO:0000259" key="4">
    <source>
        <dbReference type="PROSITE" id="PS00388"/>
    </source>
</evidence>
<dbReference type="Gene3D" id="3.60.20.10">
    <property type="entry name" value="Glutamine Phosphoribosylpyrophosphate, subunit 1, domain 1"/>
    <property type="match status" value="1"/>
</dbReference>
<name>A0A058Z423_FONAL</name>
<dbReference type="PROSITE" id="PS00388">
    <property type="entry name" value="PROTEASOME_ALPHA_1"/>
    <property type="match status" value="1"/>
</dbReference>
<comment type="similarity">
    <text evidence="2 3">Belongs to the peptidase T1A family.</text>
</comment>
<dbReference type="InterPro" id="IPR029055">
    <property type="entry name" value="Ntn_hydrolases_N"/>
</dbReference>
<organism evidence="5">
    <name type="scientific">Fonticula alba</name>
    <name type="common">Slime mold</name>
    <dbReference type="NCBI Taxonomy" id="691883"/>
    <lineage>
        <taxon>Eukaryota</taxon>
        <taxon>Rotosphaerida</taxon>
        <taxon>Fonticulaceae</taxon>
        <taxon>Fonticula</taxon>
    </lineage>
</organism>
<dbReference type="STRING" id="691883.A0A058Z423"/>
<dbReference type="GeneID" id="20529694"/>
<evidence type="ECO:0000313" key="6">
    <source>
        <dbReference type="Proteomes" id="UP000030693"/>
    </source>
</evidence>
<dbReference type="GO" id="GO:0005634">
    <property type="term" value="C:nucleus"/>
    <property type="evidence" value="ECO:0007669"/>
    <property type="project" value="UniProtKB-SubCell"/>
</dbReference>
<feature type="domain" description="Proteasome alpha-type subunits" evidence="4">
    <location>
        <begin position="5"/>
        <end position="27"/>
    </location>
</feature>
<dbReference type="InterPro" id="IPR050115">
    <property type="entry name" value="Proteasome_alpha"/>
</dbReference>